<protein>
    <submittedName>
        <fullName evidence="1">Uncharacterized protein</fullName>
    </submittedName>
</protein>
<proteinExistence type="predicted"/>
<accession>A0A8S5SUH4</accession>
<reference evidence="1" key="1">
    <citation type="journal article" date="2021" name="Proc. Natl. Acad. Sci. U.S.A.">
        <title>A Catalog of Tens of Thousands of Viruses from Human Metagenomes Reveals Hidden Associations with Chronic Diseases.</title>
        <authorList>
            <person name="Tisza M.J."/>
            <person name="Buck C.B."/>
        </authorList>
    </citation>
    <scope>NUCLEOTIDE SEQUENCE</scope>
    <source>
        <strain evidence="1">CtqPo10</strain>
    </source>
</reference>
<organism evidence="1">
    <name type="scientific">Siphoviridae sp. ctqPo10</name>
    <dbReference type="NCBI Taxonomy" id="2827948"/>
    <lineage>
        <taxon>Viruses</taxon>
        <taxon>Duplodnaviria</taxon>
        <taxon>Heunggongvirae</taxon>
        <taxon>Uroviricota</taxon>
        <taxon>Caudoviricetes</taxon>
    </lineage>
</organism>
<dbReference type="EMBL" id="BK032682">
    <property type="protein sequence ID" value="DAF54673.1"/>
    <property type="molecule type" value="Genomic_DNA"/>
</dbReference>
<sequence>MEILVDRLHLVDKDNVLRINLILLFSEKHSNYDY</sequence>
<evidence type="ECO:0000313" key="1">
    <source>
        <dbReference type="EMBL" id="DAF54673.1"/>
    </source>
</evidence>
<name>A0A8S5SUH4_9CAUD</name>